<protein>
    <recommendedName>
        <fullName evidence="4">DUF5666 domain-containing protein</fullName>
    </recommendedName>
</protein>
<evidence type="ECO:0000313" key="2">
    <source>
        <dbReference type="EMBL" id="MCP8937932.1"/>
    </source>
</evidence>
<keyword evidence="1" id="KW-0732">Signal</keyword>
<evidence type="ECO:0000256" key="1">
    <source>
        <dbReference type="SAM" id="SignalP"/>
    </source>
</evidence>
<sequence>MIAEMSSRPVRSLALVALLCLAAGAASAQEAKKHVPLEKSIGVPAAQSRPVPSLAVLNAAGAKLEGGKLVLTGIATNTIVFADRPVRAAGHEMTKQFIMQWDEGKDNFAKDPPNATVSVLGANPGEVADAVVVLKSPKLDGTTLTFDVAVLEGALTGASGPVAVFIDAFAVRGPYGGGVAHVGGFGGAYYHAPVYHGAWYGHPAEPVYGVGAGLAAGAMVGAAAAAARPYYAPPPCGYYPYPPCY</sequence>
<evidence type="ECO:0000313" key="3">
    <source>
        <dbReference type="Proteomes" id="UP001205890"/>
    </source>
</evidence>
<keyword evidence="3" id="KW-1185">Reference proteome</keyword>
<dbReference type="EMBL" id="JANCLU010000004">
    <property type="protein sequence ID" value="MCP8937932.1"/>
    <property type="molecule type" value="Genomic_DNA"/>
</dbReference>
<comment type="caution">
    <text evidence="2">The sequence shown here is derived from an EMBL/GenBank/DDBJ whole genome shotgun (WGS) entry which is preliminary data.</text>
</comment>
<feature type="chain" id="PRO_5045484437" description="DUF5666 domain-containing protein" evidence="1">
    <location>
        <begin position="29"/>
        <end position="245"/>
    </location>
</feature>
<name>A0ABT1L8W4_9HYPH</name>
<dbReference type="Proteomes" id="UP001205890">
    <property type="component" value="Unassembled WGS sequence"/>
</dbReference>
<organism evidence="2 3">
    <name type="scientific">Alsobacter ponti</name>
    <dbReference type="NCBI Taxonomy" id="2962936"/>
    <lineage>
        <taxon>Bacteria</taxon>
        <taxon>Pseudomonadati</taxon>
        <taxon>Pseudomonadota</taxon>
        <taxon>Alphaproteobacteria</taxon>
        <taxon>Hyphomicrobiales</taxon>
        <taxon>Alsobacteraceae</taxon>
        <taxon>Alsobacter</taxon>
    </lineage>
</organism>
<reference evidence="2 3" key="1">
    <citation type="submission" date="2022-07" db="EMBL/GenBank/DDBJ databases">
        <authorList>
            <person name="Li W.-J."/>
            <person name="Deng Q.-Q."/>
        </authorList>
    </citation>
    <scope>NUCLEOTIDE SEQUENCE [LARGE SCALE GENOMIC DNA]</scope>
    <source>
        <strain evidence="2 3">SYSU M60028</strain>
    </source>
</reference>
<accession>A0ABT1L8W4</accession>
<gene>
    <name evidence="2" type="ORF">NK718_05345</name>
</gene>
<evidence type="ECO:0008006" key="4">
    <source>
        <dbReference type="Google" id="ProtNLM"/>
    </source>
</evidence>
<feature type="signal peptide" evidence="1">
    <location>
        <begin position="1"/>
        <end position="28"/>
    </location>
</feature>
<proteinExistence type="predicted"/>
<dbReference type="RefSeq" id="WP_254739351.1">
    <property type="nucleotide sequence ID" value="NZ_JANCLU010000004.1"/>
</dbReference>